<dbReference type="InterPro" id="IPR012677">
    <property type="entry name" value="Nucleotide-bd_a/b_plait_sf"/>
</dbReference>
<feature type="compositionally biased region" description="Basic residues" evidence="6">
    <location>
        <begin position="504"/>
        <end position="513"/>
    </location>
</feature>
<dbReference type="PANTHER" id="PTHR48039:SF5">
    <property type="entry name" value="RNA-BINDING PROTEIN 28"/>
    <property type="match status" value="1"/>
</dbReference>
<proteinExistence type="predicted"/>
<feature type="region of interest" description="Disordered" evidence="6">
    <location>
        <begin position="502"/>
        <end position="541"/>
    </location>
</feature>
<feature type="domain" description="RRM" evidence="7">
    <location>
        <begin position="35"/>
        <end position="112"/>
    </location>
</feature>
<reference evidence="8 9" key="1">
    <citation type="submission" date="2024-05" db="EMBL/GenBank/DDBJ databases">
        <title>Genetic variation in Jamaican populations of the coffee berry borer (Hypothenemus hampei).</title>
        <authorList>
            <person name="Errbii M."/>
            <person name="Myrie A."/>
        </authorList>
    </citation>
    <scope>NUCLEOTIDE SEQUENCE [LARGE SCALE GENOMIC DNA]</scope>
    <source>
        <strain evidence="8">JA-Hopewell-2020-01-JO</strain>
        <tissue evidence="8">Whole body</tissue>
    </source>
</reference>
<dbReference type="PANTHER" id="PTHR48039">
    <property type="entry name" value="RNA-BINDING MOTIF PROTEIN 14B"/>
    <property type="match status" value="1"/>
</dbReference>
<dbReference type="InterPro" id="IPR035979">
    <property type="entry name" value="RBD_domain_sf"/>
</dbReference>
<keyword evidence="3 5" id="KW-0694">RNA-binding</keyword>
<evidence type="ECO:0000256" key="3">
    <source>
        <dbReference type="ARBA" id="ARBA00022884"/>
    </source>
</evidence>
<keyword evidence="4" id="KW-0539">Nucleus</keyword>
<dbReference type="AlphaFoldDB" id="A0ABD1F0Y9"/>
<dbReference type="GO" id="GO:0005634">
    <property type="term" value="C:nucleus"/>
    <property type="evidence" value="ECO:0007669"/>
    <property type="project" value="UniProtKB-SubCell"/>
</dbReference>
<dbReference type="SUPFAM" id="SSF54928">
    <property type="entry name" value="RNA-binding domain, RBD"/>
    <property type="match status" value="2"/>
</dbReference>
<feature type="compositionally biased region" description="Basic and acidic residues" evidence="6">
    <location>
        <begin position="515"/>
        <end position="525"/>
    </location>
</feature>
<accession>A0ABD1F0Y9</accession>
<dbReference type="GO" id="GO:0003723">
    <property type="term" value="F:RNA binding"/>
    <property type="evidence" value="ECO:0007669"/>
    <property type="project" value="UniProtKB-UniRule"/>
</dbReference>
<dbReference type="Pfam" id="PF00076">
    <property type="entry name" value="RRM_1"/>
    <property type="match status" value="3"/>
</dbReference>
<dbReference type="PROSITE" id="PS50102">
    <property type="entry name" value="RRM"/>
    <property type="match status" value="3"/>
</dbReference>
<evidence type="ECO:0000256" key="2">
    <source>
        <dbReference type="ARBA" id="ARBA00022737"/>
    </source>
</evidence>
<organism evidence="8 9">
    <name type="scientific">Hypothenemus hampei</name>
    <name type="common">Coffee berry borer</name>
    <dbReference type="NCBI Taxonomy" id="57062"/>
    <lineage>
        <taxon>Eukaryota</taxon>
        <taxon>Metazoa</taxon>
        <taxon>Ecdysozoa</taxon>
        <taxon>Arthropoda</taxon>
        <taxon>Hexapoda</taxon>
        <taxon>Insecta</taxon>
        <taxon>Pterygota</taxon>
        <taxon>Neoptera</taxon>
        <taxon>Endopterygota</taxon>
        <taxon>Coleoptera</taxon>
        <taxon>Polyphaga</taxon>
        <taxon>Cucujiformia</taxon>
        <taxon>Curculionidae</taxon>
        <taxon>Scolytinae</taxon>
        <taxon>Hypothenemus</taxon>
    </lineage>
</organism>
<protein>
    <recommendedName>
        <fullName evidence="7">RRM domain-containing protein</fullName>
    </recommendedName>
</protein>
<feature type="domain" description="RRM" evidence="7">
    <location>
        <begin position="186"/>
        <end position="264"/>
    </location>
</feature>
<keyword evidence="9" id="KW-1185">Reference proteome</keyword>
<sequence length="565" mass="64751">MEKYQADNTGQSSKFLKNRILNRKKHKELLKDKRAKLVIKNLPFKATEESIRSHFGQYGEISKVNLLKKPDGKLVGCAFVQFNLVQFAKQARHYTNNKPFLGRNIIVDFAQAKDKYISEKFEETIAIKGETEDNIKNESSDDGNIEIHDATKFNSDLEESIKEETSSQISESTQKRFHSHDVHEGKTVFIKNVPFQATNEDLKECMSQYGPLYYALICMDKLTEHSKGTAFVKFVNKEDADKALSAGTELTLLGNVLDCHPAIDKDDLKKKEKEQNELKTKSKDSRNLYLVKEGVILAGTSSAEGVSASDMAKRLQIEQYKTQMLRNLHTFVSRERLVVHNLPAAWDDAKLRMLCQKHGGKGAVIKEARVMRDLRKLNSQGVGESKRFGFVAFSKHEHALAALRSLNNNPKIFSAAQRPIICFSIESKTALKAKLKRQEKSMLRNPKSKNYEPILKMPIEENADNGGEFERFTGLIAKQGVIQKMRSRYKLNQQAKIHSETLKKEKRKQKLSKKTLSEKRKDFIKQPKQKVNNNRKEDNFSKLVSDYKQRLKSVSDTVKKVKWYE</sequence>
<evidence type="ECO:0000313" key="8">
    <source>
        <dbReference type="EMBL" id="KAL1506746.1"/>
    </source>
</evidence>
<comment type="subcellular location">
    <subcellularLocation>
        <location evidence="1">Nucleus</location>
    </subcellularLocation>
</comment>
<evidence type="ECO:0000256" key="5">
    <source>
        <dbReference type="PROSITE-ProRule" id="PRU00176"/>
    </source>
</evidence>
<feature type="domain" description="RRM" evidence="7">
    <location>
        <begin position="335"/>
        <end position="419"/>
    </location>
</feature>
<evidence type="ECO:0000313" key="9">
    <source>
        <dbReference type="Proteomes" id="UP001566132"/>
    </source>
</evidence>
<evidence type="ECO:0000259" key="7">
    <source>
        <dbReference type="PROSITE" id="PS50102"/>
    </source>
</evidence>
<evidence type="ECO:0000256" key="6">
    <source>
        <dbReference type="SAM" id="MobiDB-lite"/>
    </source>
</evidence>
<gene>
    <name evidence="8" type="ORF">ABEB36_006050</name>
</gene>
<name>A0ABD1F0Y9_HYPHA</name>
<dbReference type="Proteomes" id="UP001566132">
    <property type="component" value="Unassembled WGS sequence"/>
</dbReference>
<dbReference type="CDD" id="cd12416">
    <property type="entry name" value="RRM4_RBM28_like"/>
    <property type="match status" value="1"/>
</dbReference>
<evidence type="ECO:0000256" key="4">
    <source>
        <dbReference type="ARBA" id="ARBA00023242"/>
    </source>
</evidence>
<evidence type="ECO:0000256" key="1">
    <source>
        <dbReference type="ARBA" id="ARBA00004123"/>
    </source>
</evidence>
<keyword evidence="2" id="KW-0677">Repeat</keyword>
<dbReference type="EMBL" id="JBDJPC010000004">
    <property type="protein sequence ID" value="KAL1506746.1"/>
    <property type="molecule type" value="Genomic_DNA"/>
</dbReference>
<dbReference type="Gene3D" id="3.30.70.330">
    <property type="match status" value="3"/>
</dbReference>
<dbReference type="FunFam" id="3.30.70.330:FF:000182">
    <property type="entry name" value="RNA-binding motif protein 28"/>
    <property type="match status" value="1"/>
</dbReference>
<comment type="caution">
    <text evidence="8">The sequence shown here is derived from an EMBL/GenBank/DDBJ whole genome shotgun (WGS) entry which is preliminary data.</text>
</comment>
<dbReference type="InterPro" id="IPR000504">
    <property type="entry name" value="RRM_dom"/>
</dbReference>
<dbReference type="SMART" id="SM00360">
    <property type="entry name" value="RRM"/>
    <property type="match status" value="3"/>
</dbReference>
<dbReference type="InterPro" id="IPR051945">
    <property type="entry name" value="RRM_MRD1_RNA_proc_ribogen"/>
</dbReference>